<dbReference type="Gene3D" id="3.30.70.1730">
    <property type="match status" value="1"/>
</dbReference>
<dbReference type="Pfam" id="PF00466">
    <property type="entry name" value="Ribosomal_L10"/>
    <property type="match status" value="1"/>
</dbReference>
<dbReference type="NCBIfam" id="NF000955">
    <property type="entry name" value="PRK00099.1-1"/>
    <property type="match status" value="1"/>
</dbReference>
<keyword evidence="6" id="KW-0694">RNA-binding</keyword>
<dbReference type="CDD" id="cd05797">
    <property type="entry name" value="Ribosomal_L10"/>
    <property type="match status" value="1"/>
</dbReference>
<evidence type="ECO:0000256" key="4">
    <source>
        <dbReference type="ARBA" id="ARBA00023274"/>
    </source>
</evidence>
<evidence type="ECO:0000256" key="5">
    <source>
        <dbReference type="ARBA" id="ARBA00035202"/>
    </source>
</evidence>
<keyword evidence="3 6" id="KW-0689">Ribosomal protein</keyword>
<dbReference type="InterPro" id="IPR002363">
    <property type="entry name" value="Ribosomal_uL10_CS_bac"/>
</dbReference>
<dbReference type="InterPro" id="IPR001790">
    <property type="entry name" value="Ribosomal_uL10"/>
</dbReference>
<dbReference type="Gene3D" id="6.10.250.290">
    <property type="match status" value="1"/>
</dbReference>
<reference evidence="7 8" key="1">
    <citation type="submission" date="2007-01" db="EMBL/GenBank/DDBJ databases">
        <authorList>
            <person name="Haygood M."/>
            <person name="Podell S."/>
            <person name="Anderson C."/>
            <person name="Hopkinson B."/>
            <person name="Roe K."/>
            <person name="Barbeau K."/>
            <person name="Gaasterland T."/>
            <person name="Ferriera S."/>
            <person name="Johnson J."/>
            <person name="Kravitz S."/>
            <person name="Beeson K."/>
            <person name="Sutton G."/>
            <person name="Rogers Y.-H."/>
            <person name="Friedman R."/>
            <person name="Frazier M."/>
            <person name="Venter J.C."/>
        </authorList>
    </citation>
    <scope>NUCLEOTIDE SEQUENCE [LARGE SCALE GENOMIC DNA]</scope>
    <source>
        <strain evidence="7 8">ATCC 23134</strain>
    </source>
</reference>
<dbReference type="HAMAP" id="MF_00362">
    <property type="entry name" value="Ribosomal_uL10"/>
    <property type="match status" value="1"/>
</dbReference>
<dbReference type="OrthoDB" id="1523686at2"/>
<name>A1ZMV3_MICM2</name>
<protein>
    <recommendedName>
        <fullName evidence="5 6">Large ribosomal subunit protein uL10</fullName>
    </recommendedName>
</protein>
<comment type="similarity">
    <text evidence="2 6">Belongs to the universal ribosomal protein uL10 family.</text>
</comment>
<dbReference type="InterPro" id="IPR043141">
    <property type="entry name" value="Ribosomal_uL10-like_sf"/>
</dbReference>
<proteinExistence type="inferred from homology"/>
<evidence type="ECO:0000313" key="8">
    <source>
        <dbReference type="Proteomes" id="UP000004095"/>
    </source>
</evidence>
<dbReference type="RefSeq" id="WP_002698244.1">
    <property type="nucleotide sequence ID" value="NZ_AAWS01000017.1"/>
</dbReference>
<evidence type="ECO:0000256" key="6">
    <source>
        <dbReference type="HAMAP-Rule" id="MF_00362"/>
    </source>
</evidence>
<evidence type="ECO:0000256" key="2">
    <source>
        <dbReference type="ARBA" id="ARBA00008889"/>
    </source>
</evidence>
<dbReference type="Proteomes" id="UP000004095">
    <property type="component" value="Unassembled WGS sequence"/>
</dbReference>
<comment type="subunit">
    <text evidence="6">Part of the ribosomal stalk of the 50S ribosomal subunit. The N-terminus interacts with L11 and the large rRNA to form the base of the stalk. The C-terminus forms an elongated spine to which L12 dimers bind in a sequential fashion forming a multimeric L10(L12)X complex.</text>
</comment>
<dbReference type="eggNOG" id="COG0244">
    <property type="taxonomic scope" value="Bacteria"/>
</dbReference>
<keyword evidence="8" id="KW-1185">Reference proteome</keyword>
<evidence type="ECO:0000256" key="1">
    <source>
        <dbReference type="ARBA" id="ARBA00002633"/>
    </source>
</evidence>
<evidence type="ECO:0000313" key="7">
    <source>
        <dbReference type="EMBL" id="EAY28134.1"/>
    </source>
</evidence>
<dbReference type="PROSITE" id="PS01109">
    <property type="entry name" value="RIBOSOMAL_L10"/>
    <property type="match status" value="1"/>
</dbReference>
<sequence>MTREEKAVVIKELQEKFSNAPGFYITDAAGMNVESINNFRRMCFEKGIEYRVAKNSLIQKALEQQESDYTTLFDSEALKGFSGIMFAGEAMSDPAKVLKKFQKEGNEKPALKGASIDSAIYIGAEHLEPLSKIKSREEMIAELVGLLQSPGRNLVSALQGSGSKLAGVLKALSDKQEA</sequence>
<comment type="caution">
    <text evidence="7">The sequence shown here is derived from an EMBL/GenBank/DDBJ whole genome shotgun (WGS) entry which is preliminary data.</text>
</comment>
<comment type="function">
    <text evidence="1 6">Forms part of the ribosomal stalk, playing a central role in the interaction of the ribosome with GTP-bound translation factors.</text>
</comment>
<keyword evidence="6" id="KW-0699">rRNA-binding</keyword>
<dbReference type="GO" id="GO:0006412">
    <property type="term" value="P:translation"/>
    <property type="evidence" value="ECO:0007669"/>
    <property type="project" value="UniProtKB-UniRule"/>
</dbReference>
<dbReference type="GO" id="GO:0015934">
    <property type="term" value="C:large ribosomal subunit"/>
    <property type="evidence" value="ECO:0007669"/>
    <property type="project" value="InterPro"/>
</dbReference>
<accession>A1ZMV3</accession>
<dbReference type="PANTHER" id="PTHR11560">
    <property type="entry name" value="39S RIBOSOMAL PROTEIN L10, MITOCHONDRIAL"/>
    <property type="match status" value="1"/>
</dbReference>
<organism evidence="7 8">
    <name type="scientific">Microscilla marina ATCC 23134</name>
    <dbReference type="NCBI Taxonomy" id="313606"/>
    <lineage>
        <taxon>Bacteria</taxon>
        <taxon>Pseudomonadati</taxon>
        <taxon>Bacteroidota</taxon>
        <taxon>Cytophagia</taxon>
        <taxon>Cytophagales</taxon>
        <taxon>Microscillaceae</taxon>
        <taxon>Microscilla</taxon>
    </lineage>
</organism>
<dbReference type="SUPFAM" id="SSF160369">
    <property type="entry name" value="Ribosomal protein L10-like"/>
    <property type="match status" value="1"/>
</dbReference>
<dbReference type="AlphaFoldDB" id="A1ZMV3"/>
<dbReference type="GO" id="GO:0003735">
    <property type="term" value="F:structural constituent of ribosome"/>
    <property type="evidence" value="ECO:0007669"/>
    <property type="project" value="InterPro"/>
</dbReference>
<dbReference type="GO" id="GO:0070180">
    <property type="term" value="F:large ribosomal subunit rRNA binding"/>
    <property type="evidence" value="ECO:0007669"/>
    <property type="project" value="UniProtKB-UniRule"/>
</dbReference>
<evidence type="ECO:0000256" key="3">
    <source>
        <dbReference type="ARBA" id="ARBA00022980"/>
    </source>
</evidence>
<gene>
    <name evidence="6" type="primary">rplJ</name>
    <name evidence="7" type="ORF">M23134_03395</name>
</gene>
<dbReference type="EMBL" id="AAWS01000017">
    <property type="protein sequence ID" value="EAY28134.1"/>
    <property type="molecule type" value="Genomic_DNA"/>
</dbReference>
<dbReference type="InterPro" id="IPR022973">
    <property type="entry name" value="Ribosomal_uL10_bac"/>
</dbReference>
<dbReference type="InterPro" id="IPR047865">
    <property type="entry name" value="Ribosomal_uL10_bac_type"/>
</dbReference>
<keyword evidence="4 6" id="KW-0687">Ribonucleoprotein</keyword>